<dbReference type="AlphaFoldDB" id="A0A450WIA0"/>
<name>A0A450WIA0_9GAMM</name>
<protein>
    <submittedName>
        <fullName evidence="1">Uncharacterized protein</fullName>
    </submittedName>
</protein>
<accession>A0A450WIA0</accession>
<sequence>MLKRPKGKKAKRNPIVRADLSPNEKTFLHLQEARHAFDRCSEITGFLRTLDIIQNEKGAIRRERETLHRLSEFLHNELTLASLPVSRFLAPFSPETETELAEIRREAVTH</sequence>
<evidence type="ECO:0000313" key="1">
    <source>
        <dbReference type="EMBL" id="VFK16738.1"/>
    </source>
</evidence>
<gene>
    <name evidence="1" type="ORF">BECKLFY1418C_GA0070996_102547</name>
</gene>
<reference evidence="1" key="1">
    <citation type="submission" date="2019-02" db="EMBL/GenBank/DDBJ databases">
        <authorList>
            <person name="Gruber-Vodicka R. H."/>
            <person name="Seah K. B. B."/>
        </authorList>
    </citation>
    <scope>NUCLEOTIDE SEQUENCE</scope>
    <source>
        <strain evidence="1">BECK_BY7</strain>
    </source>
</reference>
<organism evidence="1">
    <name type="scientific">Candidatus Kentrum sp. LFY</name>
    <dbReference type="NCBI Taxonomy" id="2126342"/>
    <lineage>
        <taxon>Bacteria</taxon>
        <taxon>Pseudomonadati</taxon>
        <taxon>Pseudomonadota</taxon>
        <taxon>Gammaproteobacteria</taxon>
        <taxon>Candidatus Kentrum</taxon>
    </lineage>
</organism>
<dbReference type="EMBL" id="CAADFN010000025">
    <property type="protein sequence ID" value="VFK16738.1"/>
    <property type="molecule type" value="Genomic_DNA"/>
</dbReference>
<proteinExistence type="predicted"/>